<name>A0ABT1EI23_9FIRM</name>
<evidence type="ECO:0000256" key="2">
    <source>
        <dbReference type="HAMAP-Rule" id="MF_00048"/>
    </source>
</evidence>
<reference evidence="3 4" key="1">
    <citation type="journal article" date="2022" name="Genome Biol. Evol.">
        <title>Host diet, physiology and behaviors set the stage for Lachnospiraceae cladogenesis.</title>
        <authorList>
            <person name="Vera-Ponce De Leon A."/>
            <person name="Schneider M."/>
            <person name="Jahnes B.C."/>
            <person name="Sadowski V."/>
            <person name="Camuy-Velez L.A."/>
            <person name="Duan J."/>
            <person name="Sabree Z.L."/>
        </authorList>
    </citation>
    <scope>NUCLEOTIDE SEQUENCE [LARGE SCALE GENOMIC DNA]</scope>
    <source>
        <strain evidence="3 4">PAL227</strain>
    </source>
</reference>
<dbReference type="CDD" id="cd20736">
    <property type="entry name" value="PoNe_Nuclease"/>
    <property type="match status" value="1"/>
</dbReference>
<sequence length="120" mass="13818">MIENNKRQTGFQYEKAAGAYLQAKGYTILQYNYTCPAGEIDIIAKDESCLVFVEVKYRRRESSGQGAEAVDVRKQQKLSKCALFYMTENRLPETDCRFDVVEIQGKDIVVYEDAFSYWGN</sequence>
<dbReference type="Proteomes" id="UP001523565">
    <property type="component" value="Unassembled WGS sequence"/>
</dbReference>
<protein>
    <recommendedName>
        <fullName evidence="2">UPF0102 protein NK118_03620</fullName>
    </recommendedName>
</protein>
<comment type="caution">
    <text evidence="3">The sequence shown here is derived from an EMBL/GenBank/DDBJ whole genome shotgun (WGS) entry which is preliminary data.</text>
</comment>
<organism evidence="3 4">
    <name type="scientific">Ohessyouella blattaphilus</name>
    <dbReference type="NCBI Taxonomy" id="2949333"/>
    <lineage>
        <taxon>Bacteria</taxon>
        <taxon>Bacillati</taxon>
        <taxon>Bacillota</taxon>
        <taxon>Clostridia</taxon>
        <taxon>Lachnospirales</taxon>
        <taxon>Lachnospiraceae</taxon>
        <taxon>Ohessyouella</taxon>
    </lineage>
</organism>
<dbReference type="EMBL" id="JAMZFV010000003">
    <property type="protein sequence ID" value="MCP1109336.1"/>
    <property type="molecule type" value="Genomic_DNA"/>
</dbReference>
<evidence type="ECO:0000313" key="4">
    <source>
        <dbReference type="Proteomes" id="UP001523565"/>
    </source>
</evidence>
<dbReference type="InterPro" id="IPR011856">
    <property type="entry name" value="tRNA_endonuc-like_dom_sf"/>
</dbReference>
<evidence type="ECO:0000313" key="3">
    <source>
        <dbReference type="EMBL" id="MCP1109336.1"/>
    </source>
</evidence>
<comment type="similarity">
    <text evidence="1 2">Belongs to the UPF0102 family.</text>
</comment>
<accession>A0ABT1EI23</accession>
<gene>
    <name evidence="3" type="ORF">NK118_03620</name>
</gene>
<dbReference type="RefSeq" id="WP_262068246.1">
    <property type="nucleotide sequence ID" value="NZ_JAMXOC010000003.1"/>
</dbReference>
<dbReference type="Pfam" id="PF02021">
    <property type="entry name" value="UPF0102"/>
    <property type="match status" value="1"/>
</dbReference>
<dbReference type="PANTHER" id="PTHR34039">
    <property type="entry name" value="UPF0102 PROTEIN YRAN"/>
    <property type="match status" value="1"/>
</dbReference>
<dbReference type="PANTHER" id="PTHR34039:SF1">
    <property type="entry name" value="UPF0102 PROTEIN YRAN"/>
    <property type="match status" value="1"/>
</dbReference>
<dbReference type="NCBIfam" id="TIGR00252">
    <property type="entry name" value="YraN family protein"/>
    <property type="match status" value="1"/>
</dbReference>
<dbReference type="InterPro" id="IPR003509">
    <property type="entry name" value="UPF0102_YraN-like"/>
</dbReference>
<dbReference type="NCBIfam" id="NF009150">
    <property type="entry name" value="PRK12497.1-3"/>
    <property type="match status" value="1"/>
</dbReference>
<dbReference type="Gene3D" id="3.40.1350.10">
    <property type="match status" value="1"/>
</dbReference>
<proteinExistence type="inferred from homology"/>
<dbReference type="SUPFAM" id="SSF52980">
    <property type="entry name" value="Restriction endonuclease-like"/>
    <property type="match status" value="1"/>
</dbReference>
<dbReference type="InterPro" id="IPR011335">
    <property type="entry name" value="Restrct_endonuc-II-like"/>
</dbReference>
<keyword evidence="4" id="KW-1185">Reference proteome</keyword>
<evidence type="ECO:0000256" key="1">
    <source>
        <dbReference type="ARBA" id="ARBA00006738"/>
    </source>
</evidence>
<dbReference type="HAMAP" id="MF_00048">
    <property type="entry name" value="UPF0102"/>
    <property type="match status" value="1"/>
</dbReference>